<evidence type="ECO:0000256" key="4">
    <source>
        <dbReference type="ARBA" id="ARBA00022771"/>
    </source>
</evidence>
<evidence type="ECO:0000256" key="5">
    <source>
        <dbReference type="ARBA" id="ARBA00022833"/>
    </source>
</evidence>
<evidence type="ECO:0000256" key="6">
    <source>
        <dbReference type="ARBA" id="ARBA00023015"/>
    </source>
</evidence>
<dbReference type="SMART" id="SM00980">
    <property type="entry name" value="THAP"/>
    <property type="match status" value="1"/>
</dbReference>
<keyword evidence="3" id="KW-0479">Metal-binding</keyword>
<organism evidence="16 17">
    <name type="scientific">Varroa destructor</name>
    <name type="common">Honeybee mite</name>
    <dbReference type="NCBI Taxonomy" id="109461"/>
    <lineage>
        <taxon>Eukaryota</taxon>
        <taxon>Metazoa</taxon>
        <taxon>Ecdysozoa</taxon>
        <taxon>Arthropoda</taxon>
        <taxon>Chelicerata</taxon>
        <taxon>Arachnida</taxon>
        <taxon>Acari</taxon>
        <taxon>Parasitiformes</taxon>
        <taxon>Mesostigmata</taxon>
        <taxon>Gamasina</taxon>
        <taxon>Dermanyssoidea</taxon>
        <taxon>Varroidae</taxon>
        <taxon>Varroa</taxon>
    </lineage>
</organism>
<dbReference type="OrthoDB" id="6491866at2759"/>
<evidence type="ECO:0000256" key="13">
    <source>
        <dbReference type="SAM" id="Coils"/>
    </source>
</evidence>
<proteinExistence type="inferred from homology"/>
<dbReference type="InterPro" id="IPR026516">
    <property type="entry name" value="THAP1/10"/>
</dbReference>
<dbReference type="InParanoid" id="A0A7M7MA60"/>
<dbReference type="PANTHER" id="PTHR46600">
    <property type="entry name" value="THAP DOMAIN-CONTAINING"/>
    <property type="match status" value="1"/>
</dbReference>
<evidence type="ECO:0000256" key="2">
    <source>
        <dbReference type="ARBA" id="ARBA00006177"/>
    </source>
</evidence>
<dbReference type="GO" id="GO:0005654">
    <property type="term" value="C:nucleoplasm"/>
    <property type="evidence" value="ECO:0007669"/>
    <property type="project" value="UniProtKB-SubCell"/>
</dbReference>
<keyword evidence="10" id="KW-0539">Nucleus</keyword>
<keyword evidence="11" id="KW-0131">Cell cycle</keyword>
<keyword evidence="9" id="KW-0804">Transcription</keyword>
<dbReference type="PROSITE" id="PS50950">
    <property type="entry name" value="ZF_THAP"/>
    <property type="match status" value="1"/>
</dbReference>
<evidence type="ECO:0000256" key="1">
    <source>
        <dbReference type="ARBA" id="ARBA00004642"/>
    </source>
</evidence>
<evidence type="ECO:0000256" key="14">
    <source>
        <dbReference type="SAM" id="MobiDB-lite"/>
    </source>
</evidence>
<evidence type="ECO:0000256" key="8">
    <source>
        <dbReference type="ARBA" id="ARBA00023125"/>
    </source>
</evidence>
<evidence type="ECO:0000256" key="11">
    <source>
        <dbReference type="ARBA" id="ARBA00023306"/>
    </source>
</evidence>
<dbReference type="GeneID" id="111244401"/>
<dbReference type="Proteomes" id="UP000594260">
    <property type="component" value="Unplaced"/>
</dbReference>
<keyword evidence="6" id="KW-0805">Transcription regulation</keyword>
<comment type="subcellular location">
    <subcellularLocation>
        <location evidence="1">Nucleus</location>
        <location evidence="1">Nucleoplasm</location>
    </subcellularLocation>
</comment>
<keyword evidence="4 12" id="KW-0863">Zinc-finger</keyword>
<sequence length="353" mass="38824">MVCSVLMCKNRSCAWRKQGVFFYKFPLRDSRLLKAWLRNISRPGDWLPSAQSRICSDHFGPECLQKVGARLELKPNSLPTLHLSFRAKDAPPIVSTAEMVSEAEDDDMDSLKADHSYSSGDQEPPPPSVEVAMKEHSYFTGVAPTTAPPPSGVTPLPEPQEASEDHTYHSNLPGKLSLDDHTYNRGEQALTLKADVLLTATNIAMASATTDIQNIKGESGAEDAAETGDGLRNFDHTYNHRKNETNGTCGSDCDSSATVMLNVSPNKGAQKRPHPVESPSWKELVEENYALKQKLATSEQKSFELSKKLGDATDRIRKLEDHVARLKKTLAEVVMESVEGHLDHGKRASKCIG</sequence>
<keyword evidence="17" id="KW-1185">Reference proteome</keyword>
<evidence type="ECO:0000256" key="10">
    <source>
        <dbReference type="ARBA" id="ARBA00023242"/>
    </source>
</evidence>
<protein>
    <recommendedName>
        <fullName evidence="15">THAP-type domain-containing protein</fullName>
    </recommendedName>
</protein>
<evidence type="ECO:0000313" key="16">
    <source>
        <dbReference type="EnsemblMetazoa" id="XP_022647203"/>
    </source>
</evidence>
<dbReference type="PANTHER" id="PTHR46600:SF1">
    <property type="entry name" value="THAP DOMAIN-CONTAINING PROTEIN 1"/>
    <property type="match status" value="1"/>
</dbReference>
<feature type="region of interest" description="Disordered" evidence="14">
    <location>
        <begin position="99"/>
        <end position="129"/>
    </location>
</feature>
<evidence type="ECO:0000256" key="12">
    <source>
        <dbReference type="PROSITE-ProRule" id="PRU00309"/>
    </source>
</evidence>
<keyword evidence="5" id="KW-0862">Zinc</keyword>
<dbReference type="KEGG" id="vde:111244401"/>
<dbReference type="SMART" id="SM00692">
    <property type="entry name" value="DM3"/>
    <property type="match status" value="1"/>
</dbReference>
<dbReference type="InterPro" id="IPR006612">
    <property type="entry name" value="THAP_Znf"/>
</dbReference>
<feature type="compositionally biased region" description="Pro residues" evidence="14">
    <location>
        <begin position="146"/>
        <end position="158"/>
    </location>
</feature>
<keyword evidence="8 12" id="KW-0238">DNA-binding</keyword>
<keyword evidence="7 13" id="KW-0175">Coiled coil</keyword>
<dbReference type="Pfam" id="PF05485">
    <property type="entry name" value="THAP"/>
    <property type="match status" value="1"/>
</dbReference>
<dbReference type="GO" id="GO:0008270">
    <property type="term" value="F:zinc ion binding"/>
    <property type="evidence" value="ECO:0007669"/>
    <property type="project" value="UniProtKB-KW"/>
</dbReference>
<dbReference type="SUPFAM" id="SSF57716">
    <property type="entry name" value="Glucocorticoid receptor-like (DNA-binding domain)"/>
    <property type="match status" value="1"/>
</dbReference>
<dbReference type="EnsemblMetazoa" id="XM_022791468">
    <property type="protein sequence ID" value="XP_022647203"/>
    <property type="gene ID" value="LOC111244401"/>
</dbReference>
<feature type="region of interest" description="Disordered" evidence="14">
    <location>
        <begin position="141"/>
        <end position="180"/>
    </location>
</feature>
<evidence type="ECO:0000313" key="17">
    <source>
        <dbReference type="Proteomes" id="UP000594260"/>
    </source>
</evidence>
<accession>A0A7M7MA60</accession>
<dbReference type="AlphaFoldDB" id="A0A7M7MA60"/>
<dbReference type="GO" id="GO:0043565">
    <property type="term" value="F:sequence-specific DNA binding"/>
    <property type="evidence" value="ECO:0007669"/>
    <property type="project" value="InterPro"/>
</dbReference>
<evidence type="ECO:0000256" key="3">
    <source>
        <dbReference type="ARBA" id="ARBA00022723"/>
    </source>
</evidence>
<name>A0A7M7MA60_VARDE</name>
<evidence type="ECO:0000256" key="9">
    <source>
        <dbReference type="ARBA" id="ARBA00023163"/>
    </source>
</evidence>
<comment type="similarity">
    <text evidence="2">Belongs to the THAP1 family.</text>
</comment>
<feature type="domain" description="THAP-type" evidence="15">
    <location>
        <begin position="1"/>
        <end position="82"/>
    </location>
</feature>
<evidence type="ECO:0000259" key="15">
    <source>
        <dbReference type="PROSITE" id="PS50950"/>
    </source>
</evidence>
<evidence type="ECO:0000256" key="7">
    <source>
        <dbReference type="ARBA" id="ARBA00023054"/>
    </source>
</evidence>
<feature type="coiled-coil region" evidence="13">
    <location>
        <begin position="309"/>
        <end position="336"/>
    </location>
</feature>
<dbReference type="RefSeq" id="XP_022647203.1">
    <property type="nucleotide sequence ID" value="XM_022791468.1"/>
</dbReference>
<reference evidence="16" key="1">
    <citation type="submission" date="2021-01" db="UniProtKB">
        <authorList>
            <consortium name="EnsemblMetazoa"/>
        </authorList>
    </citation>
    <scope>IDENTIFICATION</scope>
</reference>